<sequence length="65" mass="7217">MVVFIVYQWSLLQCYIQNVKCQRGQDGKGAIFSQNYPPGKFKLKNCPCSLTPDLLSPSPSSVPPV</sequence>
<reference evidence="2" key="2">
    <citation type="journal article" date="2015" name="Fish Shellfish Immunol.">
        <title>Early steps in the European eel (Anguilla anguilla)-Vibrio vulnificus interaction in the gills: Role of the RtxA13 toxin.</title>
        <authorList>
            <person name="Callol A."/>
            <person name="Pajuelo D."/>
            <person name="Ebbesson L."/>
            <person name="Teles M."/>
            <person name="MacKenzie S."/>
            <person name="Amaro C."/>
        </authorList>
    </citation>
    <scope>NUCLEOTIDE SEQUENCE</scope>
</reference>
<feature type="chain" id="PRO_5002434585" evidence="1">
    <location>
        <begin position="22"/>
        <end position="65"/>
    </location>
</feature>
<feature type="signal peptide" evidence="1">
    <location>
        <begin position="1"/>
        <end position="21"/>
    </location>
</feature>
<name>A0A0E9W1E3_ANGAN</name>
<protein>
    <submittedName>
        <fullName evidence="2">Uncharacterized protein</fullName>
    </submittedName>
</protein>
<dbReference type="AlphaFoldDB" id="A0A0E9W1E3"/>
<proteinExistence type="predicted"/>
<dbReference type="EMBL" id="GBXM01025217">
    <property type="protein sequence ID" value="JAH83360.1"/>
    <property type="molecule type" value="Transcribed_RNA"/>
</dbReference>
<keyword evidence="1" id="KW-0732">Signal</keyword>
<evidence type="ECO:0000313" key="2">
    <source>
        <dbReference type="EMBL" id="JAH83360.1"/>
    </source>
</evidence>
<reference evidence="2" key="1">
    <citation type="submission" date="2014-11" db="EMBL/GenBank/DDBJ databases">
        <authorList>
            <person name="Amaro Gonzalez C."/>
        </authorList>
    </citation>
    <scope>NUCLEOTIDE SEQUENCE</scope>
</reference>
<accession>A0A0E9W1E3</accession>
<organism evidence="2">
    <name type="scientific">Anguilla anguilla</name>
    <name type="common">European freshwater eel</name>
    <name type="synonym">Muraena anguilla</name>
    <dbReference type="NCBI Taxonomy" id="7936"/>
    <lineage>
        <taxon>Eukaryota</taxon>
        <taxon>Metazoa</taxon>
        <taxon>Chordata</taxon>
        <taxon>Craniata</taxon>
        <taxon>Vertebrata</taxon>
        <taxon>Euteleostomi</taxon>
        <taxon>Actinopterygii</taxon>
        <taxon>Neopterygii</taxon>
        <taxon>Teleostei</taxon>
        <taxon>Anguilliformes</taxon>
        <taxon>Anguillidae</taxon>
        <taxon>Anguilla</taxon>
    </lineage>
</organism>
<evidence type="ECO:0000256" key="1">
    <source>
        <dbReference type="SAM" id="SignalP"/>
    </source>
</evidence>